<evidence type="ECO:0000256" key="14">
    <source>
        <dbReference type="SAM" id="SignalP"/>
    </source>
</evidence>
<dbReference type="Pfam" id="PF00060">
    <property type="entry name" value="Lig_chan"/>
    <property type="match status" value="1"/>
</dbReference>
<comment type="subcellular location">
    <subcellularLocation>
        <location evidence="1">Cell membrane</location>
        <topology evidence="1">Multi-pass membrane protein</topology>
    </subcellularLocation>
</comment>
<dbReference type="PANTHER" id="PTHR42643">
    <property type="entry name" value="IONOTROPIC RECEPTOR 20A-RELATED"/>
    <property type="match status" value="1"/>
</dbReference>
<dbReference type="Proteomes" id="UP000027135">
    <property type="component" value="Unassembled WGS sequence"/>
</dbReference>
<evidence type="ECO:0000313" key="17">
    <source>
        <dbReference type="Proteomes" id="UP000027135"/>
    </source>
</evidence>
<proteinExistence type="inferred from homology"/>
<organism evidence="16 17">
    <name type="scientific">Zootermopsis nevadensis</name>
    <name type="common">Dampwood termite</name>
    <dbReference type="NCBI Taxonomy" id="136037"/>
    <lineage>
        <taxon>Eukaryota</taxon>
        <taxon>Metazoa</taxon>
        <taxon>Ecdysozoa</taxon>
        <taxon>Arthropoda</taxon>
        <taxon>Hexapoda</taxon>
        <taxon>Insecta</taxon>
        <taxon>Pterygota</taxon>
        <taxon>Neoptera</taxon>
        <taxon>Polyneoptera</taxon>
        <taxon>Dictyoptera</taxon>
        <taxon>Blattodea</taxon>
        <taxon>Blattoidea</taxon>
        <taxon>Termitoidae</taxon>
        <taxon>Termopsidae</taxon>
        <taxon>Zootermopsis</taxon>
    </lineage>
</organism>
<dbReference type="Pfam" id="PF10613">
    <property type="entry name" value="Lig_chan-Glu_bd"/>
    <property type="match status" value="1"/>
</dbReference>
<name>A0A067QUC9_ZOONE</name>
<evidence type="ECO:0000256" key="4">
    <source>
        <dbReference type="ARBA" id="ARBA00022475"/>
    </source>
</evidence>
<dbReference type="PROSITE" id="PS51257">
    <property type="entry name" value="PROKAR_LIPOPROTEIN"/>
    <property type="match status" value="1"/>
</dbReference>
<feature type="transmembrane region" description="Helical" evidence="13">
    <location>
        <begin position="575"/>
        <end position="596"/>
    </location>
</feature>
<keyword evidence="14" id="KW-0732">Signal</keyword>
<keyword evidence="7" id="KW-0406">Ion transport</keyword>
<dbReference type="InterPro" id="IPR001320">
    <property type="entry name" value="Iontro_rcpt_C"/>
</dbReference>
<dbReference type="PANTHER" id="PTHR42643:SF30">
    <property type="entry name" value="IONOTROPIC RECEPTOR 40A-RELATED"/>
    <property type="match status" value="1"/>
</dbReference>
<sequence>MQFTWIKVVIHTLISCCSVTVGCVSIETRAHIALAMQKYFYSSCVIIPNIGQKDMKHDVETVALQALLSASGVPTVTLSVATLNKSTNQAKNCNNRPLYVFVTSGPTVQEFLKQVPRRILSGASWLLFLNRNFSLIEEFFTDIDIPFDSEFFVVCKEFDYQAVLAEVYRVSPSLPLQARRLENMISPRDQNLYRRRNNLHGLALRSVILETPRLLSITKMEDNKILAVGGFLGDVWTVLQRHLSFKARYMKSPENSWGVELPNRTWDGVIGAIIRGEADVSTAGLVATPARKRVVDFLSPILQLKTTVYIRKPGISTKWNNFLDPFSGFLWVTVLLAIALISLSLITTWRLERHSSNLPLWFITYESVFRVLGNFCNQGHDLNANSSACRVIVMTSHVTTIVVLAAYSAALISFMTVQDFELPFTSFRELLRQTQYRLGAQPGTAQISYFDQSQDPLMREVYRKMIHPELDNLPGSATEGFKRLCTRNKYAFISPEINSETERETLPCNVVRIPGTAIPSHLSMAVAKGSPYKGILDHYSLQLSSNGIIKRLYRQAYTSRASTANQNFQQLDFQAVTPLLLVLGTGMVLSLLLFVVEHIVYNFYAGCHEHLIYRQRRRKLLTSAKVPLVRKARAIHAIKKQDAFVKVQKKKSRRELKLSRSFCNKIHVGLTQEQNKGMGLIFFEKK</sequence>
<evidence type="ECO:0000256" key="3">
    <source>
        <dbReference type="ARBA" id="ARBA00022448"/>
    </source>
</evidence>
<dbReference type="SMART" id="SM00079">
    <property type="entry name" value="PBPe"/>
    <property type="match status" value="1"/>
</dbReference>
<evidence type="ECO:0000256" key="1">
    <source>
        <dbReference type="ARBA" id="ARBA00004651"/>
    </source>
</evidence>
<accession>A0A067QUC9</accession>
<keyword evidence="11" id="KW-1071">Ligand-gated ion channel</keyword>
<feature type="chain" id="PRO_5001648197" description="Ionotropic glutamate receptor C-terminal domain-containing protein" evidence="14">
    <location>
        <begin position="23"/>
        <end position="686"/>
    </location>
</feature>
<keyword evidence="8 13" id="KW-0472">Membrane</keyword>
<keyword evidence="10" id="KW-0325">Glycoprotein</keyword>
<keyword evidence="9" id="KW-0675">Receptor</keyword>
<dbReference type="EMBL" id="KK852927">
    <property type="protein sequence ID" value="KDR13677.1"/>
    <property type="molecule type" value="Genomic_DNA"/>
</dbReference>
<evidence type="ECO:0000256" key="7">
    <source>
        <dbReference type="ARBA" id="ARBA00023065"/>
    </source>
</evidence>
<evidence type="ECO:0000256" key="12">
    <source>
        <dbReference type="ARBA" id="ARBA00023303"/>
    </source>
</evidence>
<keyword evidence="6 13" id="KW-1133">Transmembrane helix</keyword>
<dbReference type="InParanoid" id="A0A067QUC9"/>
<feature type="domain" description="Ionotropic glutamate receptor C-terminal" evidence="15">
    <location>
        <begin position="203"/>
        <end position="559"/>
    </location>
</feature>
<dbReference type="AlphaFoldDB" id="A0A067QUC9"/>
<dbReference type="FunCoup" id="A0A067QUC9">
    <property type="interactions" value="58"/>
</dbReference>
<evidence type="ECO:0000256" key="5">
    <source>
        <dbReference type="ARBA" id="ARBA00022692"/>
    </source>
</evidence>
<evidence type="ECO:0000256" key="6">
    <source>
        <dbReference type="ARBA" id="ARBA00022989"/>
    </source>
</evidence>
<dbReference type="eggNOG" id="KOG1052">
    <property type="taxonomic scope" value="Eukaryota"/>
</dbReference>
<feature type="transmembrane region" description="Helical" evidence="13">
    <location>
        <begin position="328"/>
        <end position="349"/>
    </location>
</feature>
<reference evidence="16 17" key="1">
    <citation type="journal article" date="2014" name="Nat. Commun.">
        <title>Molecular traces of alternative social organization in a termite genome.</title>
        <authorList>
            <person name="Terrapon N."/>
            <person name="Li C."/>
            <person name="Robertson H.M."/>
            <person name="Ji L."/>
            <person name="Meng X."/>
            <person name="Booth W."/>
            <person name="Chen Z."/>
            <person name="Childers C.P."/>
            <person name="Glastad K.M."/>
            <person name="Gokhale K."/>
            <person name="Gowin J."/>
            <person name="Gronenberg W."/>
            <person name="Hermansen R.A."/>
            <person name="Hu H."/>
            <person name="Hunt B.G."/>
            <person name="Huylmans A.K."/>
            <person name="Khalil S.M."/>
            <person name="Mitchell R.D."/>
            <person name="Munoz-Torres M.C."/>
            <person name="Mustard J.A."/>
            <person name="Pan H."/>
            <person name="Reese J.T."/>
            <person name="Scharf M.E."/>
            <person name="Sun F."/>
            <person name="Vogel H."/>
            <person name="Xiao J."/>
            <person name="Yang W."/>
            <person name="Yang Z."/>
            <person name="Yang Z."/>
            <person name="Zhou J."/>
            <person name="Zhu J."/>
            <person name="Brent C.S."/>
            <person name="Elsik C.G."/>
            <person name="Goodisman M.A."/>
            <person name="Liberles D.A."/>
            <person name="Roe R.M."/>
            <person name="Vargo E.L."/>
            <person name="Vilcinskas A."/>
            <person name="Wang J."/>
            <person name="Bornberg-Bauer E."/>
            <person name="Korb J."/>
            <person name="Zhang G."/>
            <person name="Liebig J."/>
        </authorList>
    </citation>
    <scope>NUCLEOTIDE SEQUENCE [LARGE SCALE GENOMIC DNA]</scope>
    <source>
        <tissue evidence="16">Whole organism</tissue>
    </source>
</reference>
<keyword evidence="3" id="KW-0813">Transport</keyword>
<evidence type="ECO:0000256" key="2">
    <source>
        <dbReference type="ARBA" id="ARBA00008685"/>
    </source>
</evidence>
<keyword evidence="12" id="KW-0407">Ion channel</keyword>
<feature type="signal peptide" evidence="14">
    <location>
        <begin position="1"/>
        <end position="22"/>
    </location>
</feature>
<gene>
    <name evidence="16" type="ORF">L798_12323</name>
</gene>
<evidence type="ECO:0000259" key="15">
    <source>
        <dbReference type="SMART" id="SM00079"/>
    </source>
</evidence>
<dbReference type="InterPro" id="IPR052192">
    <property type="entry name" value="Insect_Ionotropic_Sensory_Rcpt"/>
</dbReference>
<evidence type="ECO:0000256" key="9">
    <source>
        <dbReference type="ARBA" id="ARBA00023170"/>
    </source>
</evidence>
<evidence type="ECO:0000256" key="10">
    <source>
        <dbReference type="ARBA" id="ARBA00023180"/>
    </source>
</evidence>
<dbReference type="GO" id="GO:0050906">
    <property type="term" value="P:detection of stimulus involved in sensory perception"/>
    <property type="evidence" value="ECO:0007669"/>
    <property type="project" value="UniProtKB-ARBA"/>
</dbReference>
<evidence type="ECO:0000256" key="8">
    <source>
        <dbReference type="ARBA" id="ARBA00023136"/>
    </source>
</evidence>
<feature type="transmembrane region" description="Helical" evidence="13">
    <location>
        <begin position="391"/>
        <end position="415"/>
    </location>
</feature>
<protein>
    <recommendedName>
        <fullName evidence="15">Ionotropic glutamate receptor C-terminal domain-containing protein</fullName>
    </recommendedName>
</protein>
<dbReference type="GO" id="GO:0015276">
    <property type="term" value="F:ligand-gated monoatomic ion channel activity"/>
    <property type="evidence" value="ECO:0007669"/>
    <property type="project" value="InterPro"/>
</dbReference>
<evidence type="ECO:0000313" key="16">
    <source>
        <dbReference type="EMBL" id="KDR13677.1"/>
    </source>
</evidence>
<evidence type="ECO:0000256" key="13">
    <source>
        <dbReference type="SAM" id="Phobius"/>
    </source>
</evidence>
<dbReference type="InterPro" id="IPR019594">
    <property type="entry name" value="Glu/Gly-bd"/>
</dbReference>
<comment type="similarity">
    <text evidence="2">Belongs to the glutamate-gated ion channel (TC 1.A.10.1) family.</text>
</comment>
<keyword evidence="4" id="KW-1003">Cell membrane</keyword>
<dbReference type="GO" id="GO:0005886">
    <property type="term" value="C:plasma membrane"/>
    <property type="evidence" value="ECO:0007669"/>
    <property type="project" value="UniProtKB-SubCell"/>
</dbReference>
<keyword evidence="17" id="KW-1185">Reference proteome</keyword>
<dbReference type="Gene3D" id="3.40.190.10">
    <property type="entry name" value="Periplasmic binding protein-like II"/>
    <property type="match status" value="3"/>
</dbReference>
<dbReference type="OMA" id="IETRAHI"/>
<dbReference type="SUPFAM" id="SSF53850">
    <property type="entry name" value="Periplasmic binding protein-like II"/>
    <property type="match status" value="1"/>
</dbReference>
<evidence type="ECO:0000256" key="11">
    <source>
        <dbReference type="ARBA" id="ARBA00023286"/>
    </source>
</evidence>
<keyword evidence="5 13" id="KW-0812">Transmembrane</keyword>